<dbReference type="EMBL" id="VDFM01000022">
    <property type="protein sequence ID" value="MQS53547.1"/>
    <property type="molecule type" value="Genomic_DNA"/>
</dbReference>
<accession>A0A5P0ZLK0</accession>
<keyword evidence="1" id="KW-0472">Membrane</keyword>
<feature type="transmembrane region" description="Helical" evidence="1">
    <location>
        <begin position="111"/>
        <end position="133"/>
    </location>
</feature>
<keyword evidence="1" id="KW-0812">Transmembrane</keyword>
<evidence type="ECO:0000313" key="3">
    <source>
        <dbReference type="Proteomes" id="UP000380386"/>
    </source>
</evidence>
<feature type="transmembrane region" description="Helical" evidence="1">
    <location>
        <begin position="82"/>
        <end position="104"/>
    </location>
</feature>
<protein>
    <submittedName>
        <fullName evidence="2">Uncharacterized protein</fullName>
    </submittedName>
</protein>
<organism evidence="2 3">
    <name type="scientific">Companilactobacillus mishanensis</name>
    <dbReference type="NCBI Taxonomy" id="2486008"/>
    <lineage>
        <taxon>Bacteria</taxon>
        <taxon>Bacillati</taxon>
        <taxon>Bacillota</taxon>
        <taxon>Bacilli</taxon>
        <taxon>Lactobacillales</taxon>
        <taxon>Lactobacillaceae</taxon>
        <taxon>Companilactobacillus</taxon>
    </lineage>
</organism>
<feature type="transmembrane region" description="Helical" evidence="1">
    <location>
        <begin position="43"/>
        <end position="70"/>
    </location>
</feature>
<name>A0A5P0ZLK0_9LACO</name>
<feature type="transmembrane region" description="Helical" evidence="1">
    <location>
        <begin position="191"/>
        <end position="209"/>
    </location>
</feature>
<comment type="caution">
    <text evidence="2">The sequence shown here is derived from an EMBL/GenBank/DDBJ whole genome shotgun (WGS) entry which is preliminary data.</text>
</comment>
<feature type="transmembrane region" description="Helical" evidence="1">
    <location>
        <begin position="229"/>
        <end position="257"/>
    </location>
</feature>
<sequence length="274" mass="31177">MSGSNYGGIFDATFDESKGLLDTRFLKNDVQVNMSTPNLGKKLMGMIFVPLAFILVLMIMLTINISFPFFGVYLYSSGVKHFIYILIVINLLILVGILTFSALYRTNIPKYIMLQNLVFTFEFVLISMFNLFLELEVLSLLNLGLGIALLVCILQFSILGIFLYNKHQSVKSVLYTSSKFKRIASEYTKKIAQYSFPVLVIFIVAKSILGKPISASGLSLEYGRIIAAIFSPVLVCGGIYFGISYCFYNMFLSYYYLNKYRDKYDLEKKYKEAE</sequence>
<evidence type="ECO:0000313" key="2">
    <source>
        <dbReference type="EMBL" id="MQS53547.1"/>
    </source>
</evidence>
<keyword evidence="1" id="KW-1133">Transmembrane helix</keyword>
<evidence type="ECO:0000256" key="1">
    <source>
        <dbReference type="SAM" id="Phobius"/>
    </source>
</evidence>
<reference evidence="2 3" key="1">
    <citation type="journal article" date="2019" name="Syst. Appl. Microbiol.">
        <title>Polyphasic characterization of two novel Lactobacillus spp. isolated from blown salami packages: Description of Lactobacillus halodurans sp. nov. and Lactobacillus salsicarnum sp. nov.</title>
        <authorList>
            <person name="Schuster J.A."/>
            <person name="Klingl A."/>
            <person name="Vogel R.F."/>
            <person name="Ehrmann M.A."/>
        </authorList>
    </citation>
    <scope>NUCLEOTIDE SEQUENCE [LARGE SCALE GENOMIC DNA]</scope>
    <source>
        <strain evidence="2 3">TMW 1.2118</strain>
    </source>
</reference>
<dbReference type="Proteomes" id="UP000380386">
    <property type="component" value="Unassembled WGS sequence"/>
</dbReference>
<proteinExistence type="predicted"/>
<dbReference type="AlphaFoldDB" id="A0A5P0ZLK0"/>
<gene>
    <name evidence="2" type="ORF">FHL02_10990</name>
</gene>
<feature type="transmembrane region" description="Helical" evidence="1">
    <location>
        <begin position="139"/>
        <end position="164"/>
    </location>
</feature>
<dbReference type="RefSeq" id="WP_153383993.1">
    <property type="nucleotide sequence ID" value="NZ_VDFM01000022.1"/>
</dbReference>